<dbReference type="NCBIfam" id="TIGR01970">
    <property type="entry name" value="DEAH_box_HrpB"/>
    <property type="match status" value="1"/>
</dbReference>
<feature type="domain" description="Helicase C-terminal" evidence="7">
    <location>
        <begin position="208"/>
        <end position="379"/>
    </location>
</feature>
<evidence type="ECO:0000256" key="4">
    <source>
        <dbReference type="ARBA" id="ARBA00022840"/>
    </source>
</evidence>
<dbReference type="SUPFAM" id="SSF52540">
    <property type="entry name" value="P-loop containing nucleoside triphosphate hydrolases"/>
    <property type="match status" value="1"/>
</dbReference>
<protein>
    <submittedName>
        <fullName evidence="8">ATP-dependent helicase HrpB</fullName>
    </submittedName>
</protein>
<dbReference type="PROSITE" id="PS51194">
    <property type="entry name" value="HELICASE_CTER"/>
    <property type="match status" value="1"/>
</dbReference>
<comment type="caution">
    <text evidence="8">The sequence shown here is derived from an EMBL/GenBank/DDBJ whole genome shotgun (WGS) entry which is preliminary data.</text>
</comment>
<feature type="compositionally biased region" description="Basic and acidic residues" evidence="5">
    <location>
        <begin position="822"/>
        <end position="835"/>
    </location>
</feature>
<evidence type="ECO:0000256" key="1">
    <source>
        <dbReference type="ARBA" id="ARBA00022741"/>
    </source>
</evidence>
<name>A0ABS3Q1D0_9GAMM</name>
<dbReference type="PANTHER" id="PTHR43519:SF1">
    <property type="entry name" value="ATP-DEPENDENT RNA HELICASE HRPB"/>
    <property type="match status" value="1"/>
</dbReference>
<dbReference type="InterPro" id="IPR011545">
    <property type="entry name" value="DEAD/DEAH_box_helicase_dom"/>
</dbReference>
<feature type="region of interest" description="Disordered" evidence="5">
    <location>
        <begin position="822"/>
        <end position="843"/>
    </location>
</feature>
<keyword evidence="1" id="KW-0547">Nucleotide-binding</keyword>
<accession>A0ABS3Q1D0</accession>
<dbReference type="SMART" id="SM00487">
    <property type="entry name" value="DEXDc"/>
    <property type="match status" value="1"/>
</dbReference>
<evidence type="ECO:0000313" key="8">
    <source>
        <dbReference type="EMBL" id="MBO1926117.1"/>
    </source>
</evidence>
<dbReference type="EMBL" id="JAGETV010000001">
    <property type="protein sequence ID" value="MBO1926117.1"/>
    <property type="molecule type" value="Genomic_DNA"/>
</dbReference>
<sequence length="843" mass="94296">MPQTLVRSFSSQLPIDKVLDQLASEVTSFPQVILQAEPGAGKSTAVPLALLSLDALQGQKILMLEPRRLAAKRLAEFLAQQLDEKVGQSIGYRVRNESQVSAETRLEIITEGVLTRLIQNDPELTGVGLVIFDEFHERNLQADLGLALLLEIQQGLRNDLHCLIMSATLDEAEIKKFLPPARSVFCAGRSYPVQISYQPAPSQSRIGQLPQLAKVLAQALQDSDGDILLFLAGQAEIHKAIQECAAICQKADALALPLYGSLNPTQQNAVFKRTPQRKVIFSTNIAETSITLEGITAVIDSGLQKQMNYDPNVGMSRLSLQRISQASATQRMGRAGRVQAGHCYRLWNETQQQGLLAHDQPEICRVDLTNLRMEVAQWGVNCTTELEWLTEPPAAHIAAAETLLQQLDFLSEQGRLTMQGEQAIALHPEPRFAKLLQTAEEFKVLELACDLIALLQEGDVIAPSRQTETVDIALRLHWLWQALDDHTAASRLHRARWQNFKLSRQKLYQRFALDFKRTGERDIDKLGVLLALSYPDRIGKVRDQNGSYKLSNGRGVQLPENDAMQSDWIVAIDVNAQTHYQNQYGRIYLAATLDWSSVESLLPFESHQSVVFNKQKQRVEGLEQLWLGKLLVASTPTNNVPADLAQACLLGALQNDLSLLPWSKASSNFVERASWLSQFQGFESYQVLNEKALQQDVGWLQPYTLNMDSVADLQKLNLLQILQAMLEYSDLQVLDKEAPENYLAPSGREFPISYQDKQAKVSLQLQQLFGELASPKLAGGAVSLTFELLSPAQRPIQTTADLANFWQTSYFDVAKEMRGRYPKHRWPDEPLREKAGGSVKRRQ</sequence>
<keyword evidence="9" id="KW-1185">Reference proteome</keyword>
<gene>
    <name evidence="8" type="primary">hrpB</name>
    <name evidence="8" type="ORF">J3998_00885</name>
</gene>
<dbReference type="InterPro" id="IPR013689">
    <property type="entry name" value="RNA_helicase_ATP-dep_HrpB_C"/>
</dbReference>
<dbReference type="SMART" id="SM00490">
    <property type="entry name" value="HELICc"/>
    <property type="match status" value="1"/>
</dbReference>
<dbReference type="GO" id="GO:0004386">
    <property type="term" value="F:helicase activity"/>
    <property type="evidence" value="ECO:0007669"/>
    <property type="project" value="UniProtKB-KW"/>
</dbReference>
<dbReference type="CDD" id="cd17990">
    <property type="entry name" value="DEXHc_HrpB"/>
    <property type="match status" value="1"/>
</dbReference>
<dbReference type="PIRSF" id="PIRSF005496">
    <property type="entry name" value="ATP_hel_hrpB"/>
    <property type="match status" value="1"/>
</dbReference>
<dbReference type="CDD" id="cd18791">
    <property type="entry name" value="SF2_C_RHA"/>
    <property type="match status" value="1"/>
</dbReference>
<dbReference type="InterPro" id="IPR001650">
    <property type="entry name" value="Helicase_C-like"/>
</dbReference>
<keyword evidence="2" id="KW-0378">Hydrolase</keyword>
<evidence type="ECO:0000256" key="5">
    <source>
        <dbReference type="SAM" id="MobiDB-lite"/>
    </source>
</evidence>
<reference evidence="8 9" key="1">
    <citation type="submission" date="2021-03" db="EMBL/GenBank/DDBJ databases">
        <title>Thiomicrorhabdus sp.nov.,novel sulfur-oxidizing bacteria isolated from coastal sediment.</title>
        <authorList>
            <person name="Liu X."/>
        </authorList>
    </citation>
    <scope>NUCLEOTIDE SEQUENCE [LARGE SCALE GENOMIC DNA]</scope>
    <source>
        <strain evidence="8 9">6S2-11</strain>
    </source>
</reference>
<keyword evidence="4" id="KW-0067">ATP-binding</keyword>
<evidence type="ECO:0000259" key="7">
    <source>
        <dbReference type="PROSITE" id="PS51194"/>
    </source>
</evidence>
<dbReference type="Pfam" id="PF00271">
    <property type="entry name" value="Helicase_C"/>
    <property type="match status" value="1"/>
</dbReference>
<evidence type="ECO:0000259" key="6">
    <source>
        <dbReference type="PROSITE" id="PS51192"/>
    </source>
</evidence>
<dbReference type="InterPro" id="IPR027417">
    <property type="entry name" value="P-loop_NTPase"/>
</dbReference>
<dbReference type="Gene3D" id="3.40.50.300">
    <property type="entry name" value="P-loop containing nucleotide triphosphate hydrolases"/>
    <property type="match status" value="2"/>
</dbReference>
<feature type="domain" description="Helicase ATP-binding" evidence="6">
    <location>
        <begin position="23"/>
        <end position="187"/>
    </location>
</feature>
<proteinExistence type="predicted"/>
<evidence type="ECO:0000313" key="9">
    <source>
        <dbReference type="Proteomes" id="UP000664835"/>
    </source>
</evidence>
<dbReference type="InterPro" id="IPR049614">
    <property type="entry name" value="HrpB_DEXH"/>
</dbReference>
<dbReference type="RefSeq" id="WP_208146458.1">
    <property type="nucleotide sequence ID" value="NZ_JAGETV010000001.1"/>
</dbReference>
<dbReference type="InterPro" id="IPR010225">
    <property type="entry name" value="HrpB"/>
</dbReference>
<evidence type="ECO:0000256" key="2">
    <source>
        <dbReference type="ARBA" id="ARBA00022801"/>
    </source>
</evidence>
<dbReference type="InterPro" id="IPR014001">
    <property type="entry name" value="Helicase_ATP-bd"/>
</dbReference>
<dbReference type="Proteomes" id="UP000664835">
    <property type="component" value="Unassembled WGS sequence"/>
</dbReference>
<dbReference type="Pfam" id="PF08482">
    <property type="entry name" value="HrpB_C"/>
    <property type="match status" value="1"/>
</dbReference>
<dbReference type="PROSITE" id="PS51192">
    <property type="entry name" value="HELICASE_ATP_BIND_1"/>
    <property type="match status" value="1"/>
</dbReference>
<evidence type="ECO:0000256" key="3">
    <source>
        <dbReference type="ARBA" id="ARBA00022806"/>
    </source>
</evidence>
<dbReference type="Gene3D" id="1.20.120.1080">
    <property type="match status" value="1"/>
</dbReference>
<keyword evidence="3 8" id="KW-0347">Helicase</keyword>
<dbReference type="Pfam" id="PF00270">
    <property type="entry name" value="DEAD"/>
    <property type="match status" value="1"/>
</dbReference>
<dbReference type="PANTHER" id="PTHR43519">
    <property type="entry name" value="ATP-DEPENDENT RNA HELICASE HRPB"/>
    <property type="match status" value="1"/>
</dbReference>
<organism evidence="8 9">
    <name type="scientific">Thiomicrorhabdus marina</name>
    <dbReference type="NCBI Taxonomy" id="2818442"/>
    <lineage>
        <taxon>Bacteria</taxon>
        <taxon>Pseudomonadati</taxon>
        <taxon>Pseudomonadota</taxon>
        <taxon>Gammaproteobacteria</taxon>
        <taxon>Thiotrichales</taxon>
        <taxon>Piscirickettsiaceae</taxon>
        <taxon>Thiomicrorhabdus</taxon>
    </lineage>
</organism>